<evidence type="ECO:0000313" key="1">
    <source>
        <dbReference type="EMBL" id="TVO59447.1"/>
    </source>
</evidence>
<dbReference type="OrthoDB" id="8560761at2"/>
<accession>A0A557R2Q6</accession>
<sequence>MVVVCLTPLPASATSPDFAARCNALAAAASVRVVFEDHPVAYDNRHDTTALGRRSGAAASRNHSVLGVTHATPQSRLEVTARALVDTDGRVCAAPDITLHLGFSEMTVSLARELTTACQRRVVGAHEQQHVAIWRNHYRAGARLIETRLRQGPPKPLYFASRQAMQRGLSVQIKARVAPLLARLDAGVGAAHASIDSPASYREVESRMRACP</sequence>
<comment type="caution">
    <text evidence="1">The sequence shown here is derived from an EMBL/GenBank/DDBJ whole genome shotgun (WGS) entry which is preliminary data.</text>
</comment>
<dbReference type="RefSeq" id="WP_144307956.1">
    <property type="nucleotide sequence ID" value="NZ_VMNK01000002.1"/>
</dbReference>
<organism evidence="1 2">
    <name type="scientific">Denitromonas halophila</name>
    <dbReference type="NCBI Taxonomy" id="1629404"/>
    <lineage>
        <taxon>Bacteria</taxon>
        <taxon>Pseudomonadati</taxon>
        <taxon>Pseudomonadota</taxon>
        <taxon>Betaproteobacteria</taxon>
        <taxon>Rhodocyclales</taxon>
        <taxon>Zoogloeaceae</taxon>
        <taxon>Denitromonas</taxon>
    </lineage>
</organism>
<evidence type="ECO:0000313" key="2">
    <source>
        <dbReference type="Proteomes" id="UP000319502"/>
    </source>
</evidence>
<keyword evidence="2" id="KW-1185">Reference proteome</keyword>
<dbReference type="AlphaFoldDB" id="A0A557R2Q6"/>
<name>A0A557R2Q6_9RHOO</name>
<dbReference type="EMBL" id="VMNK01000002">
    <property type="protein sequence ID" value="TVO59447.1"/>
    <property type="molecule type" value="Genomic_DNA"/>
</dbReference>
<evidence type="ECO:0008006" key="3">
    <source>
        <dbReference type="Google" id="ProtNLM"/>
    </source>
</evidence>
<reference evidence="1 2" key="1">
    <citation type="submission" date="2019-07" db="EMBL/GenBank/DDBJ databases">
        <title>The pathways for chlorine oxyanion respiration interact through the shared metabolite chlorate.</title>
        <authorList>
            <person name="Barnum T.P."/>
            <person name="Cheng Y."/>
            <person name="Hill K.A."/>
            <person name="Lucas L.N."/>
            <person name="Carlson H.K."/>
            <person name="Coates J.D."/>
        </authorList>
    </citation>
    <scope>NUCLEOTIDE SEQUENCE [LARGE SCALE GENOMIC DNA]</scope>
    <source>
        <strain evidence="1 2">SFB-3</strain>
    </source>
</reference>
<dbReference type="Proteomes" id="UP000319502">
    <property type="component" value="Unassembled WGS sequence"/>
</dbReference>
<proteinExistence type="predicted"/>
<gene>
    <name evidence="1" type="ORF">FHP91_01665</name>
</gene>
<protein>
    <recommendedName>
        <fullName evidence="3">DUF922 domain-containing protein</fullName>
    </recommendedName>
</protein>